<dbReference type="Proteomes" id="UP001160148">
    <property type="component" value="Unassembled WGS sequence"/>
</dbReference>
<comment type="caution">
    <text evidence="1">The sequence shown here is derived from an EMBL/GenBank/DDBJ whole genome shotgun (WGS) entry which is preliminary data.</text>
</comment>
<evidence type="ECO:0000313" key="2">
    <source>
        <dbReference type="Proteomes" id="UP001160148"/>
    </source>
</evidence>
<proteinExistence type="predicted"/>
<organism evidence="1 2">
    <name type="scientific">Macrosiphum euphorbiae</name>
    <name type="common">potato aphid</name>
    <dbReference type="NCBI Taxonomy" id="13131"/>
    <lineage>
        <taxon>Eukaryota</taxon>
        <taxon>Metazoa</taxon>
        <taxon>Ecdysozoa</taxon>
        <taxon>Arthropoda</taxon>
        <taxon>Hexapoda</taxon>
        <taxon>Insecta</taxon>
        <taxon>Pterygota</taxon>
        <taxon>Neoptera</taxon>
        <taxon>Paraneoptera</taxon>
        <taxon>Hemiptera</taxon>
        <taxon>Sternorrhyncha</taxon>
        <taxon>Aphidomorpha</taxon>
        <taxon>Aphidoidea</taxon>
        <taxon>Aphididae</taxon>
        <taxon>Macrosiphini</taxon>
        <taxon>Macrosiphum</taxon>
    </lineage>
</organism>
<accession>A0AAV0Y4T6</accession>
<evidence type="ECO:0000313" key="1">
    <source>
        <dbReference type="EMBL" id="CAI6374441.1"/>
    </source>
</evidence>
<reference evidence="1 2" key="1">
    <citation type="submission" date="2023-01" db="EMBL/GenBank/DDBJ databases">
        <authorList>
            <person name="Whitehead M."/>
        </authorList>
    </citation>
    <scope>NUCLEOTIDE SEQUENCE [LARGE SCALE GENOMIC DNA]</scope>
</reference>
<dbReference type="AlphaFoldDB" id="A0AAV0Y4T6"/>
<sequence>MPGEKSRDKRSNFDSKDKYFLGVFRNVMDTILMAIDLRYTEKKNENVLIGLPLICPGPIYFENIHYRVETFGKKLEVFALMSNVEVTEVLEELIAFATSYKTMIPL</sequence>
<protein>
    <submittedName>
        <fullName evidence="1">Uncharacterized protein</fullName>
    </submittedName>
</protein>
<dbReference type="EMBL" id="CARXXK010001206">
    <property type="protein sequence ID" value="CAI6374441.1"/>
    <property type="molecule type" value="Genomic_DNA"/>
</dbReference>
<gene>
    <name evidence="1" type="ORF">MEUPH1_LOCUS28069</name>
</gene>
<keyword evidence="2" id="KW-1185">Reference proteome</keyword>
<name>A0AAV0Y4T6_9HEMI</name>